<accession>A0A0B7B5V2</accession>
<protein>
    <submittedName>
        <fullName evidence="1">Uncharacterized protein</fullName>
    </submittedName>
</protein>
<gene>
    <name evidence="1" type="primary">ORF160751</name>
</gene>
<dbReference type="EMBL" id="HACG01040816">
    <property type="protein sequence ID" value="CEK87681.1"/>
    <property type="molecule type" value="Transcribed_RNA"/>
</dbReference>
<sequence length="51" mass="5758">MDQNSGERHNKICPNSLTSLQLVCKRSDKCSGQQLSLTKNFLHSVSFFELS</sequence>
<reference evidence="1" key="1">
    <citation type="submission" date="2014-12" db="EMBL/GenBank/DDBJ databases">
        <title>Insight into the proteome of Arion vulgaris.</title>
        <authorList>
            <person name="Aradska J."/>
            <person name="Bulat T."/>
            <person name="Smidak R."/>
            <person name="Sarate P."/>
            <person name="Gangsoo J."/>
            <person name="Sialana F."/>
            <person name="Bilban M."/>
            <person name="Lubec G."/>
        </authorList>
    </citation>
    <scope>NUCLEOTIDE SEQUENCE</scope>
    <source>
        <tissue evidence="1">Skin</tissue>
    </source>
</reference>
<name>A0A0B7B5V2_9EUPU</name>
<organism evidence="1">
    <name type="scientific">Arion vulgaris</name>
    <dbReference type="NCBI Taxonomy" id="1028688"/>
    <lineage>
        <taxon>Eukaryota</taxon>
        <taxon>Metazoa</taxon>
        <taxon>Spiralia</taxon>
        <taxon>Lophotrochozoa</taxon>
        <taxon>Mollusca</taxon>
        <taxon>Gastropoda</taxon>
        <taxon>Heterobranchia</taxon>
        <taxon>Euthyneura</taxon>
        <taxon>Panpulmonata</taxon>
        <taxon>Eupulmonata</taxon>
        <taxon>Stylommatophora</taxon>
        <taxon>Helicina</taxon>
        <taxon>Arionoidea</taxon>
        <taxon>Arionidae</taxon>
        <taxon>Arion</taxon>
    </lineage>
</organism>
<feature type="non-terminal residue" evidence="1">
    <location>
        <position position="51"/>
    </location>
</feature>
<dbReference type="AlphaFoldDB" id="A0A0B7B5V2"/>
<proteinExistence type="predicted"/>
<evidence type="ECO:0000313" key="1">
    <source>
        <dbReference type="EMBL" id="CEK87681.1"/>
    </source>
</evidence>